<keyword evidence="2" id="KW-0963">Cytoplasm</keyword>
<dbReference type="PROSITE" id="PS50067">
    <property type="entry name" value="KINESIN_MOTOR_2"/>
    <property type="match status" value="1"/>
</dbReference>
<dbReference type="PANTHER" id="PTHR47969:SF15">
    <property type="entry name" value="CHROMOSOME-ASSOCIATED KINESIN KIF4A-RELATED"/>
    <property type="match status" value="1"/>
</dbReference>
<feature type="compositionally biased region" description="Pro residues" evidence="8">
    <location>
        <begin position="2319"/>
        <end position="2357"/>
    </location>
</feature>
<accession>A0A915ZD94</accession>
<dbReference type="SMART" id="SM00129">
    <property type="entry name" value="KISc"/>
    <property type="match status" value="1"/>
</dbReference>
<name>A0A915ZD94_9GLOM</name>
<feature type="compositionally biased region" description="Low complexity" evidence="8">
    <location>
        <begin position="421"/>
        <end position="436"/>
    </location>
</feature>
<feature type="compositionally biased region" description="Basic and acidic residues" evidence="8">
    <location>
        <begin position="2358"/>
        <end position="2368"/>
    </location>
</feature>
<sequence>MSSEKTSVQVAVRIRPITSEDLVNLPTRFQKSVLSTAPYAPNQVIVAGEKKQYFSYDYVFGPDSTQKDVYDRAVLKLIDKFLEGYNVTILAYGQTSSGKTFTMGTSDNDLIDPDDKGIIPRAVSTLFSSMESAQYKTRKFSIKVSFIEIYNEDLIDLLGEGDGESRPQVLIREDSKGNILWSGLQEIKVNSVEEVISHLTRGSLNRQTGATDMNAKSSRSHAIFSVTLAQQKFISSGGSSPSPQPDQKSGVRPPSRSNSRLSRRFDEGEWVSVTSKFHFVDLAGSERLKRTSAVGERVKEGISINSGLLALGNVISALGDPNKAKHTTHIPYRDSKLTRLLQDSLGGNAQTLMIACVSPAEYNLVETVNTLKYANRARNIKNNATINAEEAGWNDVEHLQTLVMRLRNEIKILKAATGVINSNGTSTNGTTSGRTTPSLNGTTTPSLNGRTTPNLNGRTTPSLNGRETPSFTKRSSTPSFSGIPITSQHSQQLSQQLSQQQQQQQKNQNINNKDIELLEDQLQQLKRSYIKLSQRYAKTSAELAKHQDNDVNNNNSNVGDRNSLSVIKEVDDDDDDDDDELILKDTQFKEVVEPVIEEYEKSFTSLESELAITKAALSHSEIILQEQEGKLEFAEQNNEKNKNNIAELTSKIAKYVEMETSMERYIKNLEVKLENLTLEQIKDQELINEMKLEISQLKSNESNSEAYIEGLENKLYANEGHAAKLDETITKLEKRLRQRDLEYHELEERLRKAEVDEEKSLLLDDLNVRDKKIFILEQSLESLENELRELKNLNEQNFLNSSDISILSLNNNNNNDQDLISTLESKFNELQKTHEKTLQDFEDIKSKYQSCLLEIHELQNQLTEAKLIQSETIKSTPTTPMSPQTPDSFRLSLPPTILNRSNNSSTNALKHKRSKSFSTEIYGDKKDDAHLAVIRKLHNEIQQLSLLHEDKAQGLDAVKQEFARLEISYRETIDIVEELREELKRRDALAQLEVMSVMTYEHADGISYYSVNASEVDELDIVHRLREEVEHLKEEQRITMEALSEREKGFIKKNDEILRLESNIQELQEELHRTIEEPKDDKDVKEDQINELQSRVKELEQELIKAQEVQRTEQIDEATARLEGTTDSSKTDSLNDDEETLTLRRQVEKLQYDIESKSHTIATLLLPSDEHQNIIRRLEDELQEVREAQRQALKERHNRLSTISEDVIGEIEQTENNEISDNEHDETMIALEAEAKELETRLIKAKEAQHIPTPRSSYLHIIDPTKRDIEKLQEKLLDLQNELAHKSETIQDLQVEKELVSSLQSQLEILKDDIKRKYESIEILKKDLVDKGMLQQKLREKEAEANVLQSQLLTVKKHDSEMQDQMKVLQSQLLKLESGSDEGLILHTELENVRKELKESKENEKLAVERLRVLNAEESKLQQDLQRLRQENIVQEERINGLESQLIQEGHETDKDLAALKTELELVKESEVAQKQKISELENKLKDSETEVSSLQSKIVDMKSKSTENFEKIKEYENEVIQLKNTLNSNNSQYQQLVSEIENLRVLENEQKQYIETLENKLKQDEPAVISMKDELTKLKSTESQLISTIQELETKLTEAEKENEQIQVIKDEFNVLKELDEKQKSEIEQLNSQLKETQSAKDAAIEELKNMKEDFTAQKELVMTLESELKNVREEITKEKELNADNTKNLEDLSNMLNATKQQQDEEEKKKRSLEDEVETLKASGETNDKVVNELKTELTNLKLDMEARNKFLSEIENKINFTEKERDQHLERVNELTKMLETKEIEKKEAIFALENKVSDLQSQLEQVKESSMVDQKTVESLEEKLATLNSQLSDAKESDEKSAQKVSELEIKLKESNALLSEKEQSLSDKNAKYAELEAIIEKTRAEIESSKASEVEKNNQIKQLEIDLKEAKDNESQQIDLIHVLESQLQEVEKERDDHIPKIAEANSEIDILKEKCSTLQNEINELHRDSVLQSYSDVDENVVEELSNELKKVQEEAREQEERAATLQKKVNKLQSEKNDQLEINAVLAQQIEQLQKDLESLAEEFTETATKQEDNEIQMKERISELETALEAAKNSSVDNPSLANLAAANESLRQTNDDLNQKIVEAEHRASSLSEKVKELENENNKSSIDSLKAKIQELEDEKRVLEQVKESSLEERQKLDQQIESLMQQLQTSGRNGNKTASHLAELNAKILSLENEISQAKQKAKEDTSEIIKLSEINEKLEKELNGSQNTGDDPTQVKLFRQEATIAQQNNLIKSLQEKISELERQTEENLGRPITPNSADFDAVGGYRTNTSNNSVDLRKSAVRSLPLTPPPNQPLPRVPIANPPPSPGAPPSTPPPKIPIPLPPRPDSRAGSEEVEKLHKRIAKLEGDNSQNRQLVDTLEASLNDSEGNLRVAKKQLQVLQREKSDLVNQMKSLKMQLEDAAAQYEQAKSSVQQEKKVIENVLLEERRAKEQAEKSKRILESRMEELMAKKSKFMCF</sequence>
<evidence type="ECO:0000256" key="8">
    <source>
        <dbReference type="SAM" id="MobiDB-lite"/>
    </source>
</evidence>
<dbReference type="GO" id="GO:0007018">
    <property type="term" value="P:microtubule-based movement"/>
    <property type="evidence" value="ECO:0007669"/>
    <property type="project" value="InterPro"/>
</dbReference>
<feature type="coiled-coil region" evidence="7">
    <location>
        <begin position="596"/>
        <end position="679"/>
    </location>
</feature>
<comment type="caution">
    <text evidence="10">The sequence shown here is derived from an EMBL/GenBank/DDBJ whole genome shotgun (WGS) entry which is preliminary data.</text>
</comment>
<feature type="compositionally biased region" description="Basic and acidic residues" evidence="8">
    <location>
        <begin position="1704"/>
        <end position="1716"/>
    </location>
</feature>
<dbReference type="InterPro" id="IPR001752">
    <property type="entry name" value="Kinesin_motor_dom"/>
</dbReference>
<feature type="domain" description="Kinesin motor" evidence="9">
    <location>
        <begin position="7"/>
        <end position="380"/>
    </location>
</feature>
<dbReference type="GO" id="GO:0051231">
    <property type="term" value="P:spindle elongation"/>
    <property type="evidence" value="ECO:0007669"/>
    <property type="project" value="TreeGrafter"/>
</dbReference>
<evidence type="ECO:0000256" key="5">
    <source>
        <dbReference type="ARBA" id="ARBA00023054"/>
    </source>
</evidence>
<keyword evidence="4 6" id="KW-0067">ATP-binding</keyword>
<dbReference type="Proteomes" id="UP000684084">
    <property type="component" value="Unassembled WGS sequence"/>
</dbReference>
<feature type="compositionally biased region" description="Polar residues" evidence="8">
    <location>
        <begin position="437"/>
        <end position="486"/>
    </location>
</feature>
<feature type="region of interest" description="Disordered" evidence="8">
    <location>
        <begin position="2277"/>
        <end position="2368"/>
    </location>
</feature>
<feature type="compositionally biased region" description="Low complexity" evidence="8">
    <location>
        <begin position="235"/>
        <end position="260"/>
    </location>
</feature>
<protein>
    <recommendedName>
        <fullName evidence="9">Kinesin motor domain-containing protein</fullName>
    </recommendedName>
</protein>
<dbReference type="GO" id="GO:0008017">
    <property type="term" value="F:microtubule binding"/>
    <property type="evidence" value="ECO:0007669"/>
    <property type="project" value="InterPro"/>
</dbReference>
<keyword evidence="6" id="KW-0505">Motor protein</keyword>
<dbReference type="Pfam" id="PF00225">
    <property type="entry name" value="Kinesin"/>
    <property type="match status" value="1"/>
</dbReference>
<proteinExistence type="inferred from homology"/>
<dbReference type="CDD" id="cd01372">
    <property type="entry name" value="KISc_KIF4"/>
    <property type="match status" value="1"/>
</dbReference>
<feature type="coiled-coil region" evidence="7">
    <location>
        <begin position="2388"/>
        <end position="2482"/>
    </location>
</feature>
<feature type="region of interest" description="Disordered" evidence="8">
    <location>
        <begin position="1115"/>
        <end position="1137"/>
    </location>
</feature>
<feature type="region of interest" description="Disordered" evidence="8">
    <location>
        <begin position="545"/>
        <end position="578"/>
    </location>
</feature>
<evidence type="ECO:0000256" key="6">
    <source>
        <dbReference type="PROSITE-ProRule" id="PRU00283"/>
    </source>
</evidence>
<evidence type="ECO:0000313" key="11">
    <source>
        <dbReference type="Proteomes" id="UP000684084"/>
    </source>
</evidence>
<evidence type="ECO:0000256" key="4">
    <source>
        <dbReference type="ARBA" id="ARBA00022840"/>
    </source>
</evidence>
<dbReference type="GO" id="GO:0003777">
    <property type="term" value="F:microtubule motor activity"/>
    <property type="evidence" value="ECO:0007669"/>
    <property type="project" value="InterPro"/>
</dbReference>
<feature type="coiled-coil region" evidence="7">
    <location>
        <begin position="1168"/>
        <end position="1351"/>
    </location>
</feature>
<dbReference type="GO" id="GO:0007052">
    <property type="term" value="P:mitotic spindle organization"/>
    <property type="evidence" value="ECO:0007669"/>
    <property type="project" value="TreeGrafter"/>
</dbReference>
<evidence type="ECO:0000256" key="2">
    <source>
        <dbReference type="ARBA" id="ARBA00022490"/>
    </source>
</evidence>
<reference evidence="10" key="1">
    <citation type="submission" date="2020-05" db="EMBL/GenBank/DDBJ databases">
        <authorList>
            <person name="Rincon C."/>
            <person name="Sanders R I."/>
            <person name="Robbins C."/>
            <person name="Chaturvedi A."/>
        </authorList>
    </citation>
    <scope>NUCLEOTIDE SEQUENCE</scope>
    <source>
        <strain evidence="10">CHB12</strain>
    </source>
</reference>
<feature type="compositionally biased region" description="Low complexity" evidence="8">
    <location>
        <begin position="487"/>
        <end position="505"/>
    </location>
</feature>
<dbReference type="PROSITE" id="PS00411">
    <property type="entry name" value="KINESIN_MOTOR_1"/>
    <property type="match status" value="1"/>
</dbReference>
<organism evidence="10 11">
    <name type="scientific">Rhizophagus irregularis</name>
    <dbReference type="NCBI Taxonomy" id="588596"/>
    <lineage>
        <taxon>Eukaryota</taxon>
        <taxon>Fungi</taxon>
        <taxon>Fungi incertae sedis</taxon>
        <taxon>Mucoromycota</taxon>
        <taxon>Glomeromycotina</taxon>
        <taxon>Glomeromycetes</taxon>
        <taxon>Glomerales</taxon>
        <taxon>Glomeraceae</taxon>
        <taxon>Rhizophagus</taxon>
    </lineage>
</organism>
<gene>
    <name evidence="10" type="ORF">CHRIB12_LOCUS13520</name>
</gene>
<feature type="binding site" evidence="6">
    <location>
        <begin position="93"/>
        <end position="100"/>
    </location>
    <ligand>
        <name>ATP</name>
        <dbReference type="ChEBI" id="CHEBI:30616"/>
    </ligand>
</feature>
<dbReference type="InterPro" id="IPR027640">
    <property type="entry name" value="Kinesin-like_fam"/>
</dbReference>
<evidence type="ECO:0000256" key="3">
    <source>
        <dbReference type="ARBA" id="ARBA00022741"/>
    </source>
</evidence>
<dbReference type="GO" id="GO:0005737">
    <property type="term" value="C:cytoplasm"/>
    <property type="evidence" value="ECO:0007669"/>
    <property type="project" value="UniProtKB-SubCell"/>
</dbReference>
<evidence type="ECO:0000256" key="1">
    <source>
        <dbReference type="ARBA" id="ARBA00004496"/>
    </source>
</evidence>
<comment type="subcellular location">
    <subcellularLocation>
        <location evidence="1">Cytoplasm</location>
    </subcellularLocation>
</comment>
<dbReference type="PANTHER" id="PTHR47969">
    <property type="entry name" value="CHROMOSOME-ASSOCIATED KINESIN KIF4A-RELATED"/>
    <property type="match status" value="1"/>
</dbReference>
<feature type="region of interest" description="Disordered" evidence="8">
    <location>
        <begin position="1701"/>
        <end position="1722"/>
    </location>
</feature>
<dbReference type="OrthoDB" id="3176171at2759"/>
<evidence type="ECO:0000313" key="10">
    <source>
        <dbReference type="EMBL" id="CAB5372340.1"/>
    </source>
</evidence>
<dbReference type="EMBL" id="CAGKOT010000030">
    <property type="protein sequence ID" value="CAB5372340.1"/>
    <property type="molecule type" value="Genomic_DNA"/>
</dbReference>
<dbReference type="GO" id="GO:0005524">
    <property type="term" value="F:ATP binding"/>
    <property type="evidence" value="ECO:0007669"/>
    <property type="project" value="UniProtKB-UniRule"/>
</dbReference>
<dbReference type="GO" id="GO:0005875">
    <property type="term" value="C:microtubule associated complex"/>
    <property type="evidence" value="ECO:0007669"/>
    <property type="project" value="TreeGrafter"/>
</dbReference>
<dbReference type="InterPro" id="IPR019821">
    <property type="entry name" value="Kinesin_motor_CS"/>
</dbReference>
<keyword evidence="3 6" id="KW-0547">Nucleotide-binding</keyword>
<feature type="compositionally biased region" description="Low complexity" evidence="8">
    <location>
        <begin position="550"/>
        <end position="563"/>
    </location>
</feature>
<keyword evidence="5 7" id="KW-0175">Coiled coil</keyword>
<evidence type="ECO:0000256" key="7">
    <source>
        <dbReference type="SAM" id="Coils"/>
    </source>
</evidence>
<comment type="similarity">
    <text evidence="6">Belongs to the TRAFAC class myosin-kinesin ATPase superfamily. Kinesin family.</text>
</comment>
<evidence type="ECO:0000259" key="9">
    <source>
        <dbReference type="PROSITE" id="PS50067"/>
    </source>
</evidence>
<feature type="coiled-coil region" evidence="7">
    <location>
        <begin position="722"/>
        <end position="861"/>
    </location>
</feature>
<feature type="region of interest" description="Disordered" evidence="8">
    <location>
        <begin position="420"/>
        <end position="508"/>
    </location>
</feature>
<feature type="region of interest" description="Disordered" evidence="8">
    <location>
        <begin position="234"/>
        <end position="262"/>
    </location>
</feature>
<dbReference type="VEuPathDB" id="FungiDB:RhiirFUN_012493"/>